<sequence length="76" mass="8562">MPMIGQPKKTTKERIDLEHYRTAGMGPLGSEAGFPHPRVPLLLVVLLLENWAYNLIMTTYPLVQGSSEPALRYDHT</sequence>
<reference evidence="1 2" key="1">
    <citation type="journal article" date="2014" name="Agronomy (Basel)">
        <title>A Draft Genome Sequence for Ensete ventricosum, the Drought-Tolerant Tree Against Hunger.</title>
        <authorList>
            <person name="Harrison J."/>
            <person name="Moore K.A."/>
            <person name="Paszkiewicz K."/>
            <person name="Jones T."/>
            <person name="Grant M."/>
            <person name="Ambacheew D."/>
            <person name="Muzemil S."/>
            <person name="Studholme D.J."/>
        </authorList>
    </citation>
    <scope>NUCLEOTIDE SEQUENCE [LARGE SCALE GENOMIC DNA]</scope>
</reference>
<dbReference type="EMBL" id="AMZH03001514">
    <property type="protein sequence ID" value="RRT79034.1"/>
    <property type="molecule type" value="Genomic_DNA"/>
</dbReference>
<accession>A0A427AS01</accession>
<evidence type="ECO:0000313" key="1">
    <source>
        <dbReference type="EMBL" id="RRT79034.1"/>
    </source>
</evidence>
<organism evidence="1 2">
    <name type="scientific">Ensete ventricosum</name>
    <name type="common">Abyssinian banana</name>
    <name type="synonym">Musa ensete</name>
    <dbReference type="NCBI Taxonomy" id="4639"/>
    <lineage>
        <taxon>Eukaryota</taxon>
        <taxon>Viridiplantae</taxon>
        <taxon>Streptophyta</taxon>
        <taxon>Embryophyta</taxon>
        <taxon>Tracheophyta</taxon>
        <taxon>Spermatophyta</taxon>
        <taxon>Magnoliopsida</taxon>
        <taxon>Liliopsida</taxon>
        <taxon>Zingiberales</taxon>
        <taxon>Musaceae</taxon>
        <taxon>Ensete</taxon>
    </lineage>
</organism>
<evidence type="ECO:0000313" key="2">
    <source>
        <dbReference type="Proteomes" id="UP000287651"/>
    </source>
</evidence>
<dbReference type="Proteomes" id="UP000287651">
    <property type="component" value="Unassembled WGS sequence"/>
</dbReference>
<proteinExistence type="predicted"/>
<comment type="caution">
    <text evidence="1">The sequence shown here is derived from an EMBL/GenBank/DDBJ whole genome shotgun (WGS) entry which is preliminary data.</text>
</comment>
<gene>
    <name evidence="1" type="ORF">B296_00018956</name>
</gene>
<name>A0A427AS01_ENSVE</name>
<protein>
    <submittedName>
        <fullName evidence="1">Uncharacterized protein</fullName>
    </submittedName>
</protein>
<dbReference type="AlphaFoldDB" id="A0A427AS01"/>